<gene>
    <name evidence="3" type="ORF">K4H28_00845</name>
</gene>
<accession>A0ABX8ZA76</accession>
<dbReference type="Pfam" id="PF00174">
    <property type="entry name" value="Oxidored_molyb"/>
    <property type="match status" value="1"/>
</dbReference>
<evidence type="ECO:0000259" key="2">
    <source>
        <dbReference type="Pfam" id="PF00174"/>
    </source>
</evidence>
<dbReference type="SUPFAM" id="SSF56524">
    <property type="entry name" value="Oxidoreductase molybdopterin-binding domain"/>
    <property type="match status" value="1"/>
</dbReference>
<dbReference type="InterPro" id="IPR036374">
    <property type="entry name" value="OxRdtase_Mopterin-bd_sf"/>
</dbReference>
<organism evidence="3 4">
    <name type="scientific">Deefgea tanakiae</name>
    <dbReference type="NCBI Taxonomy" id="2865840"/>
    <lineage>
        <taxon>Bacteria</taxon>
        <taxon>Pseudomonadati</taxon>
        <taxon>Pseudomonadota</taxon>
        <taxon>Betaproteobacteria</taxon>
        <taxon>Neisseriales</taxon>
        <taxon>Chitinibacteraceae</taxon>
        <taxon>Deefgea</taxon>
    </lineage>
</organism>
<dbReference type="Proteomes" id="UP000825679">
    <property type="component" value="Chromosome"/>
</dbReference>
<keyword evidence="4" id="KW-1185">Reference proteome</keyword>
<keyword evidence="1" id="KW-0732">Signal</keyword>
<evidence type="ECO:0000313" key="3">
    <source>
        <dbReference type="EMBL" id="QZA78023.1"/>
    </source>
</evidence>
<proteinExistence type="predicted"/>
<evidence type="ECO:0000313" key="4">
    <source>
        <dbReference type="Proteomes" id="UP000825679"/>
    </source>
</evidence>
<dbReference type="Gene3D" id="3.90.420.10">
    <property type="entry name" value="Oxidoreductase, molybdopterin-binding domain"/>
    <property type="match status" value="1"/>
</dbReference>
<feature type="domain" description="Oxidoreductase molybdopterin-binding" evidence="2">
    <location>
        <begin position="64"/>
        <end position="132"/>
    </location>
</feature>
<dbReference type="InterPro" id="IPR000572">
    <property type="entry name" value="OxRdtase_Mopterin-bd_dom"/>
</dbReference>
<protein>
    <submittedName>
        <fullName evidence="3">Molybdopterin-dependent oxidoreductase</fullName>
    </submittedName>
</protein>
<feature type="signal peptide" evidence="1">
    <location>
        <begin position="1"/>
        <end position="20"/>
    </location>
</feature>
<reference evidence="3 4" key="1">
    <citation type="submission" date="2021-08" db="EMBL/GenBank/DDBJ databases">
        <title>complete genome sequencing of Deefgea sp. D25.</title>
        <authorList>
            <person name="Bae J.-W."/>
            <person name="Gim D.-H."/>
        </authorList>
    </citation>
    <scope>NUCLEOTIDE SEQUENCE [LARGE SCALE GENOMIC DNA]</scope>
    <source>
        <strain evidence="3 4">D25</strain>
    </source>
</reference>
<dbReference type="EMBL" id="CP081150">
    <property type="protein sequence ID" value="QZA78023.1"/>
    <property type="molecule type" value="Genomic_DNA"/>
</dbReference>
<name>A0ABX8ZA76_9NEIS</name>
<sequence>MLRSLLLSLCFATLSAFASAEVGEKIILTVTGKPATNAVQLTDAALSKLPQKSMTLQTPWYPVPKKFEGPLLRDVLKLAGISSGNIRLVALNDYTISIPVSDAFQYDVIVARLLDGKPMSVREKGPLFIVYPFHEHEELRKTDYYRRCSWQLRSIAAE</sequence>
<evidence type="ECO:0000256" key="1">
    <source>
        <dbReference type="SAM" id="SignalP"/>
    </source>
</evidence>
<dbReference type="RefSeq" id="WP_221006400.1">
    <property type="nucleotide sequence ID" value="NZ_CP081150.1"/>
</dbReference>
<feature type="chain" id="PRO_5047113664" evidence="1">
    <location>
        <begin position="21"/>
        <end position="158"/>
    </location>
</feature>